<dbReference type="FunFam" id="3.30.160.60:FF:000690">
    <property type="entry name" value="Zinc finger protein 354C"/>
    <property type="match status" value="1"/>
</dbReference>
<keyword evidence="1" id="KW-0479">Metal-binding</keyword>
<dbReference type="Gene3D" id="3.30.160.60">
    <property type="entry name" value="Classic Zinc Finger"/>
    <property type="match status" value="2"/>
</dbReference>
<evidence type="ECO:0000313" key="7">
    <source>
        <dbReference type="Ensembl" id="ENSCLMP00005040102.1"/>
    </source>
</evidence>
<dbReference type="PROSITE" id="PS00028">
    <property type="entry name" value="ZINC_FINGER_C2H2_1"/>
    <property type="match status" value="2"/>
</dbReference>
<dbReference type="GO" id="GO:0008270">
    <property type="term" value="F:zinc ion binding"/>
    <property type="evidence" value="ECO:0007669"/>
    <property type="project" value="UniProtKB-KW"/>
</dbReference>
<proteinExistence type="predicted"/>
<name>A0A8C3G7L6_CYCLU</name>
<dbReference type="GO" id="GO:0000981">
    <property type="term" value="F:DNA-binding transcription factor activity, RNA polymerase II-specific"/>
    <property type="evidence" value="ECO:0007669"/>
    <property type="project" value="TreeGrafter"/>
</dbReference>
<keyword evidence="3 5" id="KW-0863">Zinc-finger</keyword>
<reference evidence="7" key="1">
    <citation type="submission" date="2025-08" db="UniProtKB">
        <authorList>
            <consortium name="Ensembl"/>
        </authorList>
    </citation>
    <scope>IDENTIFICATION</scope>
</reference>
<reference evidence="7" key="2">
    <citation type="submission" date="2025-09" db="UniProtKB">
        <authorList>
            <consortium name="Ensembl"/>
        </authorList>
    </citation>
    <scope>IDENTIFICATION</scope>
</reference>
<dbReference type="SMART" id="SM00355">
    <property type="entry name" value="ZnF_C2H2"/>
    <property type="match status" value="2"/>
</dbReference>
<dbReference type="GeneTree" id="ENSGT00940000166195"/>
<dbReference type="GO" id="GO:0000978">
    <property type="term" value="F:RNA polymerase II cis-regulatory region sequence-specific DNA binding"/>
    <property type="evidence" value="ECO:0007669"/>
    <property type="project" value="TreeGrafter"/>
</dbReference>
<feature type="domain" description="C2H2-type" evidence="6">
    <location>
        <begin position="49"/>
        <end position="76"/>
    </location>
</feature>
<keyword evidence="2" id="KW-0677">Repeat</keyword>
<evidence type="ECO:0000256" key="4">
    <source>
        <dbReference type="ARBA" id="ARBA00022833"/>
    </source>
</evidence>
<keyword evidence="4" id="KW-0862">Zinc</keyword>
<evidence type="ECO:0000256" key="2">
    <source>
        <dbReference type="ARBA" id="ARBA00022737"/>
    </source>
</evidence>
<sequence length="164" mass="18533">PPAPAPACGPGSDPGELPTRCSHPGCGKMFSRSDELSRHRRSHSGIKPYACSLCEKKFARSDHLSKHTKVHRSSSGFLTLAKSCTPHPGLALTEWGVEVRVFLRTFGAFTSRTFRRILSWRLFLHIFPPTLFIFRCCFRSARRILSSHLRKNQLKVDFLAFASY</sequence>
<dbReference type="InterPro" id="IPR013087">
    <property type="entry name" value="Znf_C2H2_type"/>
</dbReference>
<dbReference type="Pfam" id="PF00096">
    <property type="entry name" value="zf-C2H2"/>
    <property type="match status" value="2"/>
</dbReference>
<evidence type="ECO:0000256" key="3">
    <source>
        <dbReference type="ARBA" id="ARBA00022771"/>
    </source>
</evidence>
<evidence type="ECO:0000313" key="8">
    <source>
        <dbReference type="Proteomes" id="UP000694565"/>
    </source>
</evidence>
<dbReference type="PANTHER" id="PTHR23235:SF141">
    <property type="entry name" value="KRUEPPEL-LIKE FACTOR 15"/>
    <property type="match status" value="1"/>
</dbReference>
<evidence type="ECO:0000256" key="1">
    <source>
        <dbReference type="ARBA" id="ARBA00022723"/>
    </source>
</evidence>
<protein>
    <recommendedName>
        <fullName evidence="6">C2H2-type domain-containing protein</fullName>
    </recommendedName>
</protein>
<dbReference type="PANTHER" id="PTHR23235">
    <property type="entry name" value="KRUEPPEL-LIKE TRANSCRIPTION FACTOR"/>
    <property type="match status" value="1"/>
</dbReference>
<organism evidence="7 8">
    <name type="scientific">Cyclopterus lumpus</name>
    <name type="common">Lumpsucker</name>
    <dbReference type="NCBI Taxonomy" id="8103"/>
    <lineage>
        <taxon>Eukaryota</taxon>
        <taxon>Metazoa</taxon>
        <taxon>Chordata</taxon>
        <taxon>Craniata</taxon>
        <taxon>Vertebrata</taxon>
        <taxon>Euteleostomi</taxon>
        <taxon>Actinopterygii</taxon>
        <taxon>Neopterygii</taxon>
        <taxon>Teleostei</taxon>
        <taxon>Neoteleostei</taxon>
        <taxon>Acanthomorphata</taxon>
        <taxon>Eupercaria</taxon>
        <taxon>Perciformes</taxon>
        <taxon>Cottioidei</taxon>
        <taxon>Cottales</taxon>
        <taxon>Cyclopteridae</taxon>
        <taxon>Cyclopterus</taxon>
    </lineage>
</organism>
<dbReference type="Proteomes" id="UP000694565">
    <property type="component" value="Unplaced"/>
</dbReference>
<keyword evidence="8" id="KW-1185">Reference proteome</keyword>
<dbReference type="AlphaFoldDB" id="A0A8C3G7L6"/>
<dbReference type="InterPro" id="IPR036236">
    <property type="entry name" value="Znf_C2H2_sf"/>
</dbReference>
<feature type="domain" description="C2H2-type" evidence="6">
    <location>
        <begin position="19"/>
        <end position="48"/>
    </location>
</feature>
<evidence type="ECO:0000256" key="5">
    <source>
        <dbReference type="PROSITE-ProRule" id="PRU00042"/>
    </source>
</evidence>
<dbReference type="PROSITE" id="PS50157">
    <property type="entry name" value="ZINC_FINGER_C2H2_2"/>
    <property type="match status" value="2"/>
</dbReference>
<accession>A0A8C3G7L6</accession>
<dbReference type="SUPFAM" id="SSF57667">
    <property type="entry name" value="beta-beta-alpha zinc fingers"/>
    <property type="match status" value="1"/>
</dbReference>
<evidence type="ECO:0000259" key="6">
    <source>
        <dbReference type="PROSITE" id="PS50157"/>
    </source>
</evidence>
<dbReference type="FunFam" id="3.30.160.60:FF:000072">
    <property type="entry name" value="zinc finger protein 143 isoform X1"/>
    <property type="match status" value="1"/>
</dbReference>
<dbReference type="Ensembl" id="ENSCLMT00005041600.1">
    <property type="protein sequence ID" value="ENSCLMP00005040102.1"/>
    <property type="gene ID" value="ENSCLMG00005018884.1"/>
</dbReference>